<dbReference type="SMART" id="SM00347">
    <property type="entry name" value="HTH_MARR"/>
    <property type="match status" value="1"/>
</dbReference>
<organism evidence="2 3">
    <name type="scientific">Microlunatus elymi</name>
    <dbReference type="NCBI Taxonomy" id="2596828"/>
    <lineage>
        <taxon>Bacteria</taxon>
        <taxon>Bacillati</taxon>
        <taxon>Actinomycetota</taxon>
        <taxon>Actinomycetes</taxon>
        <taxon>Propionibacteriales</taxon>
        <taxon>Propionibacteriaceae</taxon>
        <taxon>Microlunatus</taxon>
    </lineage>
</organism>
<dbReference type="RefSeq" id="WP_143984927.1">
    <property type="nucleotide sequence ID" value="NZ_CP041692.1"/>
</dbReference>
<keyword evidence="3" id="KW-1185">Reference proteome</keyword>
<dbReference type="InterPro" id="IPR036388">
    <property type="entry name" value="WH-like_DNA-bd_sf"/>
</dbReference>
<dbReference type="InterPro" id="IPR000835">
    <property type="entry name" value="HTH_MarR-typ"/>
</dbReference>
<dbReference type="Proteomes" id="UP000319263">
    <property type="component" value="Chromosome"/>
</dbReference>
<dbReference type="PANTHER" id="PTHR33164:SF99">
    <property type="entry name" value="MARR FAMILY REGULATORY PROTEIN"/>
    <property type="match status" value="1"/>
</dbReference>
<name>A0A516PUV6_9ACTN</name>
<dbReference type="KEGG" id="mik:FOE78_02550"/>
<dbReference type="EMBL" id="CP041692">
    <property type="protein sequence ID" value="QDP94942.1"/>
    <property type="molecule type" value="Genomic_DNA"/>
</dbReference>
<dbReference type="InterPro" id="IPR039422">
    <property type="entry name" value="MarR/SlyA-like"/>
</dbReference>
<dbReference type="PRINTS" id="PR00598">
    <property type="entry name" value="HTHMARR"/>
</dbReference>
<dbReference type="SUPFAM" id="SSF46785">
    <property type="entry name" value="Winged helix' DNA-binding domain"/>
    <property type="match status" value="1"/>
</dbReference>
<dbReference type="PANTHER" id="PTHR33164">
    <property type="entry name" value="TRANSCRIPTIONAL REGULATOR, MARR FAMILY"/>
    <property type="match status" value="1"/>
</dbReference>
<evidence type="ECO:0000259" key="1">
    <source>
        <dbReference type="PROSITE" id="PS50995"/>
    </source>
</evidence>
<dbReference type="Pfam" id="PF12802">
    <property type="entry name" value="MarR_2"/>
    <property type="match status" value="1"/>
</dbReference>
<evidence type="ECO:0000313" key="3">
    <source>
        <dbReference type="Proteomes" id="UP000319263"/>
    </source>
</evidence>
<accession>A0A516PUV6</accession>
<dbReference type="GO" id="GO:0006950">
    <property type="term" value="P:response to stress"/>
    <property type="evidence" value="ECO:0007669"/>
    <property type="project" value="TreeGrafter"/>
</dbReference>
<feature type="domain" description="HTH marR-type" evidence="1">
    <location>
        <begin position="1"/>
        <end position="126"/>
    </location>
</feature>
<dbReference type="AlphaFoldDB" id="A0A516PUV6"/>
<dbReference type="InterPro" id="IPR036390">
    <property type="entry name" value="WH_DNA-bd_sf"/>
</dbReference>
<dbReference type="Gene3D" id="1.10.10.10">
    <property type="entry name" value="Winged helix-like DNA-binding domain superfamily/Winged helix DNA-binding domain"/>
    <property type="match status" value="1"/>
</dbReference>
<reference evidence="2 3" key="1">
    <citation type="submission" date="2019-07" db="EMBL/GenBank/DDBJ databases">
        <title>Microlunatus dokdonensis sp. nov. isolated from the rhizospheric soil of the wild plant Elymus tsukushiensis.</title>
        <authorList>
            <person name="Ghim S.-Y."/>
            <person name="Hwang Y.-J."/>
            <person name="Son J.-S."/>
            <person name="Shin J.-H."/>
        </authorList>
    </citation>
    <scope>NUCLEOTIDE SEQUENCE [LARGE SCALE GENOMIC DNA]</scope>
    <source>
        <strain evidence="2 3">KUDC0627</strain>
    </source>
</reference>
<sequence>MSVTEAKLVDQWRDLQERYLKTSATIERELGSRYGIGLSDFEVLDLIAELDDPSNPCRMKNLSQLSPLTQSALSRTVDRLQKSGLVERDSCSEDRRALLVSMTDKGRTLYAQAAKTHRQLLRDALS</sequence>
<protein>
    <submittedName>
        <fullName evidence="2">MarR family transcriptional regulator</fullName>
    </submittedName>
</protein>
<gene>
    <name evidence="2" type="ORF">FOE78_02550</name>
</gene>
<dbReference type="GO" id="GO:0003700">
    <property type="term" value="F:DNA-binding transcription factor activity"/>
    <property type="evidence" value="ECO:0007669"/>
    <property type="project" value="InterPro"/>
</dbReference>
<dbReference type="OrthoDB" id="5195026at2"/>
<dbReference type="PROSITE" id="PS50995">
    <property type="entry name" value="HTH_MARR_2"/>
    <property type="match status" value="1"/>
</dbReference>
<proteinExistence type="predicted"/>
<evidence type="ECO:0000313" key="2">
    <source>
        <dbReference type="EMBL" id="QDP94942.1"/>
    </source>
</evidence>